<comment type="cofactor">
    <cofactor evidence="1">
        <name>FAD</name>
        <dbReference type="ChEBI" id="CHEBI:57692"/>
    </cofactor>
</comment>
<sequence length="386" mass="41688">MTSRHQQFDLAIVGAGIVGLAHALAAIRRGLSVVVIDRDAQANGASVRNFGFVTVSGQERGQVWRRAMRSRDIWLELAAPAGIKVIQRGVVVVARRPEARSVVEAFLQTEMGEGCLLLEPDALRRDHPELAGRNFAGGLWSPHDVRVESRQAIPQLATFLAEKHGVEFRRETAVRSIEPPEIETSRGPVFADKVIVCPGDDLATLYPDRIALYGVTRCKLQMMRLADPGFRLPAAVMSDLGLARYSGYAALPEAAALRSRLEVEQRDALDNGVHLIVVQSADGTLVVGDSHHYATTPDPFASGRVDDLILEEFSAVFGGPPPPVLERWTGIYASATGQTMFADAPREGVRLVMITSGTGASTSFAIAEEVVDELFGSTTADARKIA</sequence>
<evidence type="ECO:0000259" key="5">
    <source>
        <dbReference type="Pfam" id="PF01266"/>
    </source>
</evidence>
<dbReference type="GO" id="GO:0005737">
    <property type="term" value="C:cytoplasm"/>
    <property type="evidence" value="ECO:0007669"/>
    <property type="project" value="TreeGrafter"/>
</dbReference>
<evidence type="ECO:0000313" key="6">
    <source>
        <dbReference type="EMBL" id="MBB6411334.1"/>
    </source>
</evidence>
<dbReference type="NCBIfam" id="TIGR03364">
    <property type="entry name" value="HpnW_proposed"/>
    <property type="match status" value="1"/>
</dbReference>
<dbReference type="InterPro" id="IPR006076">
    <property type="entry name" value="FAD-dep_OxRdtase"/>
</dbReference>
<proteinExistence type="inferred from homology"/>
<dbReference type="Gene3D" id="3.50.50.60">
    <property type="entry name" value="FAD/NAD(P)-binding domain"/>
    <property type="match status" value="1"/>
</dbReference>
<evidence type="ECO:0000313" key="7">
    <source>
        <dbReference type="Proteomes" id="UP000556329"/>
    </source>
</evidence>
<reference evidence="6 7" key="1">
    <citation type="submission" date="2020-08" db="EMBL/GenBank/DDBJ databases">
        <title>Genomic Encyclopedia of Type Strains, Phase IV (KMG-IV): sequencing the most valuable type-strain genomes for metagenomic binning, comparative biology and taxonomic classification.</title>
        <authorList>
            <person name="Goeker M."/>
        </authorList>
    </citation>
    <scope>NUCLEOTIDE SEQUENCE [LARGE SCALE GENOMIC DNA]</scope>
    <source>
        <strain evidence="6 7">DSM 100039</strain>
    </source>
</reference>
<feature type="domain" description="FAD dependent oxidoreductase" evidence="5">
    <location>
        <begin position="9"/>
        <end position="372"/>
    </location>
</feature>
<dbReference type="Proteomes" id="UP000556329">
    <property type="component" value="Unassembled WGS sequence"/>
</dbReference>
<evidence type="ECO:0000256" key="1">
    <source>
        <dbReference type="ARBA" id="ARBA00001974"/>
    </source>
</evidence>
<evidence type="ECO:0000256" key="2">
    <source>
        <dbReference type="ARBA" id="ARBA00009410"/>
    </source>
</evidence>
<dbReference type="PANTHER" id="PTHR13847:SF286">
    <property type="entry name" value="D-AMINO ACID DEHYDROGENASE"/>
    <property type="match status" value="1"/>
</dbReference>
<keyword evidence="4" id="KW-0560">Oxidoreductase</keyword>
<dbReference type="InterPro" id="IPR036188">
    <property type="entry name" value="FAD/NAD-bd_sf"/>
</dbReference>
<dbReference type="SUPFAM" id="SSF51905">
    <property type="entry name" value="FAD/NAD(P)-binding domain"/>
    <property type="match status" value="1"/>
</dbReference>
<dbReference type="EMBL" id="JACHEF010000003">
    <property type="protein sequence ID" value="MBB6411334.1"/>
    <property type="molecule type" value="Genomic_DNA"/>
</dbReference>
<dbReference type="Gene3D" id="3.30.9.10">
    <property type="entry name" value="D-Amino Acid Oxidase, subunit A, domain 2"/>
    <property type="match status" value="1"/>
</dbReference>
<keyword evidence="7" id="KW-1185">Reference proteome</keyword>
<dbReference type="Pfam" id="PF01266">
    <property type="entry name" value="DAO"/>
    <property type="match status" value="1"/>
</dbReference>
<protein>
    <submittedName>
        <fullName evidence="6">FAD dependent oxidoreductase TIGR03364</fullName>
    </submittedName>
</protein>
<evidence type="ECO:0000256" key="4">
    <source>
        <dbReference type="ARBA" id="ARBA00023002"/>
    </source>
</evidence>
<dbReference type="PANTHER" id="PTHR13847">
    <property type="entry name" value="SARCOSINE DEHYDROGENASE-RELATED"/>
    <property type="match status" value="1"/>
</dbReference>
<organism evidence="6 7">
    <name type="scientific">Mesorhizobium sangaii</name>
    <dbReference type="NCBI Taxonomy" id="505389"/>
    <lineage>
        <taxon>Bacteria</taxon>
        <taxon>Pseudomonadati</taxon>
        <taxon>Pseudomonadota</taxon>
        <taxon>Alphaproteobacteria</taxon>
        <taxon>Hyphomicrobiales</taxon>
        <taxon>Phyllobacteriaceae</taxon>
        <taxon>Mesorhizobium</taxon>
    </lineage>
</organism>
<evidence type="ECO:0000256" key="3">
    <source>
        <dbReference type="ARBA" id="ARBA00022630"/>
    </source>
</evidence>
<keyword evidence="3" id="KW-0285">Flavoprotein</keyword>
<name>A0A841P7R4_9HYPH</name>
<dbReference type="RefSeq" id="WP_184874306.1">
    <property type="nucleotide sequence ID" value="NZ_JACHEF010000003.1"/>
</dbReference>
<comment type="similarity">
    <text evidence="2">Belongs to the DadA oxidoreductase family.</text>
</comment>
<dbReference type="GO" id="GO:0016491">
    <property type="term" value="F:oxidoreductase activity"/>
    <property type="evidence" value="ECO:0007669"/>
    <property type="project" value="UniProtKB-KW"/>
</dbReference>
<dbReference type="InterPro" id="IPR017741">
    <property type="entry name" value="FAD-dependent_OxRdtase_HpnW"/>
</dbReference>
<comment type="caution">
    <text evidence="6">The sequence shown here is derived from an EMBL/GenBank/DDBJ whole genome shotgun (WGS) entry which is preliminary data.</text>
</comment>
<gene>
    <name evidence="6" type="ORF">HNQ71_004008</name>
</gene>
<dbReference type="AlphaFoldDB" id="A0A841P7R4"/>
<accession>A0A841P7R4</accession>